<accession>A0AAE0S2L2</accession>
<dbReference type="EMBL" id="JAEAOA010001970">
    <property type="protein sequence ID" value="KAK3583913.1"/>
    <property type="molecule type" value="Genomic_DNA"/>
</dbReference>
<protein>
    <submittedName>
        <fullName evidence="1">Uncharacterized protein</fullName>
    </submittedName>
</protein>
<comment type="caution">
    <text evidence="1">The sequence shown here is derived from an EMBL/GenBank/DDBJ whole genome shotgun (WGS) entry which is preliminary data.</text>
</comment>
<evidence type="ECO:0000313" key="2">
    <source>
        <dbReference type="Proteomes" id="UP001195483"/>
    </source>
</evidence>
<sequence>TAARERGQRGQDARFSRALSPVDLFRTYTCFLPVSAEAGQRQLIHGSLAILCKVANCIKRICLGTRYFTDRLIV</sequence>
<reference evidence="1" key="3">
    <citation type="submission" date="2023-05" db="EMBL/GenBank/DDBJ databases">
        <authorList>
            <person name="Smith C.H."/>
        </authorList>
    </citation>
    <scope>NUCLEOTIDE SEQUENCE</scope>
    <source>
        <strain evidence="1">CHS0354</strain>
        <tissue evidence="1">Mantle</tissue>
    </source>
</reference>
<reference evidence="1" key="2">
    <citation type="journal article" date="2021" name="Genome Biol. Evol.">
        <title>Developing a high-quality reference genome for a parasitic bivalve with doubly uniparental inheritance (Bivalvia: Unionida).</title>
        <authorList>
            <person name="Smith C.H."/>
        </authorList>
    </citation>
    <scope>NUCLEOTIDE SEQUENCE</scope>
    <source>
        <strain evidence="1">CHS0354</strain>
        <tissue evidence="1">Mantle</tissue>
    </source>
</reference>
<proteinExistence type="predicted"/>
<keyword evidence="2" id="KW-1185">Reference proteome</keyword>
<feature type="non-terminal residue" evidence="1">
    <location>
        <position position="1"/>
    </location>
</feature>
<dbReference type="AlphaFoldDB" id="A0AAE0S2L2"/>
<evidence type="ECO:0000313" key="1">
    <source>
        <dbReference type="EMBL" id="KAK3583913.1"/>
    </source>
</evidence>
<reference evidence="1" key="1">
    <citation type="journal article" date="2021" name="Genome Biol. Evol.">
        <title>A High-Quality Reference Genome for a Parasitic Bivalve with Doubly Uniparental Inheritance (Bivalvia: Unionida).</title>
        <authorList>
            <person name="Smith C.H."/>
        </authorList>
    </citation>
    <scope>NUCLEOTIDE SEQUENCE</scope>
    <source>
        <strain evidence="1">CHS0354</strain>
    </source>
</reference>
<name>A0AAE0S2L2_9BIVA</name>
<gene>
    <name evidence="1" type="ORF">CHS0354_033691</name>
</gene>
<dbReference type="Proteomes" id="UP001195483">
    <property type="component" value="Unassembled WGS sequence"/>
</dbReference>
<organism evidence="1 2">
    <name type="scientific">Potamilus streckersoni</name>
    <dbReference type="NCBI Taxonomy" id="2493646"/>
    <lineage>
        <taxon>Eukaryota</taxon>
        <taxon>Metazoa</taxon>
        <taxon>Spiralia</taxon>
        <taxon>Lophotrochozoa</taxon>
        <taxon>Mollusca</taxon>
        <taxon>Bivalvia</taxon>
        <taxon>Autobranchia</taxon>
        <taxon>Heteroconchia</taxon>
        <taxon>Palaeoheterodonta</taxon>
        <taxon>Unionida</taxon>
        <taxon>Unionoidea</taxon>
        <taxon>Unionidae</taxon>
        <taxon>Ambleminae</taxon>
        <taxon>Lampsilini</taxon>
        <taxon>Potamilus</taxon>
    </lineage>
</organism>